<feature type="compositionally biased region" description="Polar residues" evidence="3">
    <location>
        <begin position="1118"/>
        <end position="1128"/>
    </location>
</feature>
<sequence>MTTSTPSSALSLLPTPTHLPVVHHMVTIKLNRDNYLLWKAQIVPYLRGQHLFGFLDNSRPAPPQTLSVTTDGTTQPQPNPEHQTWLIQDQMILSALISSLSETVLAYVVKCTTSREVWLTLEQMFTAHSRARVMNIHYQLSTLKKGDSSIADYFHKFTGLIATLAAIDKPLTEEEQISFLLAGLGSEFESFITTVQMRTDLMSIEALYGHLLSHELRIAHAQPKVDLSLASAHFASRGHSGSRGNRGGRFSNPSQSGRASFSSSQRTNRGRPRGRGSSQNNSRPTCQVCGKFGHMALNCYHRFDNSYSSEPNMQALLATPCTPVDDNWYADSGATHHLTSDLANLNIRADEYHGQEQIRVGNGNTLPITHIGTTQLLSPSSSFKLNDVLHVPKISQNLLSIQKFTTDTNTFVELHPKFFNVKDQATGKLLLHGPSRSGLYPFPFVINKTHRSSKTLGSPSAFVGERVSHLQWHSRPGHLQLPQLPLLTTHGPPPTLQVQMISHQPRSPTRPIPQSLPHEPIPATSNEPNPYPHQPISTPAGPLEPNPLHTCQPIPNSQPVPIPADIPHLPQPASFTEQSPENSTPPAAAYTPHPMVTRSKNLITKPKVHTDGTVRYPLPKALLAVAHGSEPEPTCYTMAAKSREWRQAMNLEFDALLHNHTWTLVPSHPSQNLIGCKWVFRVKRKADGSIERHKARLVAKGFHQLSGVDYDETYSPVIKPTTVRTVLSLAISSGWSLRQIDIQNAFLHGTLSEELPELGSLDLVQNFLELGFHGSRSDSSLFIYKTTSLTMFILIYVDDIIITSSKPSAIDDLLLSLTHDFAVKDLGPLNFFLGVEVLSTPHGILLSQQRYIMDLLIRTKMNEAKPITTPMASTTSLSAFEGEPFPDHTLYRSTVGALQYLGLTRPDIAFAVNKLSQFLQKPTLLHWQSVKRLLRYLKHTIYFGLHISRSSAPMIQAFSDADWAGSRDDRRSTGSYCIFLGKNLISWSCKKQATVARSSTEAEYKALANAAAEVKWLQSLLHELGQSCSSSPVLWCDNIGATYLSTNPVFHARTKHIEIDFHFVRDMVASKSLLIRFVSTHDQLADLLTKPLSSSRFTSLRFKLNVLPIPLDLRGSVKVQTHQNSNSAETEDNSKEDRDKTHAPIK</sequence>
<organism evidence="5">
    <name type="scientific">Fagus sylvatica</name>
    <name type="common">Beechnut</name>
    <dbReference type="NCBI Taxonomy" id="28930"/>
    <lineage>
        <taxon>Eukaryota</taxon>
        <taxon>Viridiplantae</taxon>
        <taxon>Streptophyta</taxon>
        <taxon>Embryophyta</taxon>
        <taxon>Tracheophyta</taxon>
        <taxon>Spermatophyta</taxon>
        <taxon>Magnoliopsida</taxon>
        <taxon>eudicotyledons</taxon>
        <taxon>Gunneridae</taxon>
        <taxon>Pentapetalae</taxon>
        <taxon>rosids</taxon>
        <taxon>fabids</taxon>
        <taxon>Fagales</taxon>
        <taxon>Fagaceae</taxon>
        <taxon>Fagus</taxon>
    </lineage>
</organism>
<dbReference type="PANTHER" id="PTHR47481:SF10">
    <property type="entry name" value="COPIA-LIKE POLYPROTEIN_RETROTRANSPOSON"/>
    <property type="match status" value="1"/>
</dbReference>
<feature type="region of interest" description="Disordered" evidence="3">
    <location>
        <begin position="236"/>
        <end position="284"/>
    </location>
</feature>
<dbReference type="SUPFAM" id="SSF57756">
    <property type="entry name" value="Retrovirus zinc finger-like domains"/>
    <property type="match status" value="1"/>
</dbReference>
<dbReference type="SUPFAM" id="SSF56672">
    <property type="entry name" value="DNA/RNA polymerases"/>
    <property type="match status" value="1"/>
</dbReference>
<dbReference type="Pfam" id="PF07727">
    <property type="entry name" value="RVT_2"/>
    <property type="match status" value="2"/>
</dbReference>
<dbReference type="InterPro" id="IPR054722">
    <property type="entry name" value="PolX-like_BBD"/>
</dbReference>
<dbReference type="PROSITE" id="PS50158">
    <property type="entry name" value="ZF_CCHC"/>
    <property type="match status" value="1"/>
</dbReference>
<evidence type="ECO:0000313" key="5">
    <source>
        <dbReference type="EMBL" id="SPC97558.1"/>
    </source>
</evidence>
<feature type="domain" description="CCHC-type" evidence="4">
    <location>
        <begin position="286"/>
        <end position="299"/>
    </location>
</feature>
<dbReference type="InterPro" id="IPR043502">
    <property type="entry name" value="DNA/RNA_pol_sf"/>
</dbReference>
<dbReference type="InterPro" id="IPR013103">
    <property type="entry name" value="RVT_2"/>
</dbReference>
<feature type="compositionally biased region" description="Low complexity" evidence="3">
    <location>
        <begin position="237"/>
        <end position="266"/>
    </location>
</feature>
<accession>A0A2N9GDR9</accession>
<protein>
    <recommendedName>
        <fullName evidence="4">CCHC-type domain-containing protein</fullName>
    </recommendedName>
</protein>
<feature type="compositionally biased region" description="Polar residues" evidence="3">
    <location>
        <begin position="573"/>
        <end position="585"/>
    </location>
</feature>
<keyword evidence="1" id="KW-0378">Hydrolase</keyword>
<keyword evidence="1" id="KW-0645">Protease</keyword>
<feature type="region of interest" description="Disordered" evidence="3">
    <location>
        <begin position="501"/>
        <end position="593"/>
    </location>
</feature>
<dbReference type="Pfam" id="PF14223">
    <property type="entry name" value="Retrotran_gag_2"/>
    <property type="match status" value="1"/>
</dbReference>
<evidence type="ECO:0000259" key="4">
    <source>
        <dbReference type="PROSITE" id="PS50158"/>
    </source>
</evidence>
<proteinExistence type="predicted"/>
<keyword evidence="2" id="KW-0863">Zinc-finger</keyword>
<dbReference type="PANTHER" id="PTHR47481">
    <property type="match status" value="1"/>
</dbReference>
<evidence type="ECO:0000256" key="3">
    <source>
        <dbReference type="SAM" id="MobiDB-lite"/>
    </source>
</evidence>
<evidence type="ECO:0000256" key="1">
    <source>
        <dbReference type="ARBA" id="ARBA00022750"/>
    </source>
</evidence>
<keyword evidence="2" id="KW-0862">Zinc</keyword>
<feature type="region of interest" description="Disordered" evidence="3">
    <location>
        <begin position="1118"/>
        <end position="1146"/>
    </location>
</feature>
<reference evidence="5" key="1">
    <citation type="submission" date="2018-02" db="EMBL/GenBank/DDBJ databases">
        <authorList>
            <person name="Cohen D.B."/>
            <person name="Kent A.D."/>
        </authorList>
    </citation>
    <scope>NUCLEOTIDE SEQUENCE</scope>
</reference>
<dbReference type="AlphaFoldDB" id="A0A2N9GDR9"/>
<gene>
    <name evidence="5" type="ORF">FSB_LOCUS25440</name>
</gene>
<keyword evidence="1" id="KW-0064">Aspartyl protease</keyword>
<dbReference type="GO" id="GO:0003676">
    <property type="term" value="F:nucleic acid binding"/>
    <property type="evidence" value="ECO:0007669"/>
    <property type="project" value="InterPro"/>
</dbReference>
<dbReference type="Pfam" id="PF22936">
    <property type="entry name" value="Pol_BBD"/>
    <property type="match status" value="1"/>
</dbReference>
<dbReference type="GO" id="GO:0008270">
    <property type="term" value="F:zinc ion binding"/>
    <property type="evidence" value="ECO:0007669"/>
    <property type="project" value="UniProtKB-KW"/>
</dbReference>
<keyword evidence="2" id="KW-0479">Metal-binding</keyword>
<dbReference type="EMBL" id="OIVN01001779">
    <property type="protein sequence ID" value="SPC97558.1"/>
    <property type="molecule type" value="Genomic_DNA"/>
</dbReference>
<feature type="compositionally biased region" description="Basic and acidic residues" evidence="3">
    <location>
        <begin position="1132"/>
        <end position="1146"/>
    </location>
</feature>
<dbReference type="CDD" id="cd09272">
    <property type="entry name" value="RNase_HI_RT_Ty1"/>
    <property type="match status" value="1"/>
</dbReference>
<dbReference type="InterPro" id="IPR036875">
    <property type="entry name" value="Znf_CCHC_sf"/>
</dbReference>
<dbReference type="InterPro" id="IPR001878">
    <property type="entry name" value="Znf_CCHC"/>
</dbReference>
<name>A0A2N9GDR9_FAGSY</name>
<evidence type="ECO:0000256" key="2">
    <source>
        <dbReference type="PROSITE-ProRule" id="PRU00047"/>
    </source>
</evidence>
<dbReference type="GO" id="GO:0004190">
    <property type="term" value="F:aspartic-type endopeptidase activity"/>
    <property type="evidence" value="ECO:0007669"/>
    <property type="project" value="UniProtKB-KW"/>
</dbReference>